<evidence type="ECO:0000256" key="7">
    <source>
        <dbReference type="ARBA" id="ARBA00023136"/>
    </source>
</evidence>
<dbReference type="PROSITE" id="PS50928">
    <property type="entry name" value="ABC_TM1"/>
    <property type="match status" value="1"/>
</dbReference>
<feature type="transmembrane region" description="Helical" evidence="8">
    <location>
        <begin position="188"/>
        <end position="209"/>
    </location>
</feature>
<proteinExistence type="inferred from homology"/>
<dbReference type="Pfam" id="PF19300">
    <property type="entry name" value="BPD_transp_1_N"/>
    <property type="match status" value="1"/>
</dbReference>
<dbReference type="PATRIC" id="fig|1315976.3.peg.861"/>
<dbReference type="GO" id="GO:0005886">
    <property type="term" value="C:plasma membrane"/>
    <property type="evidence" value="ECO:0007669"/>
    <property type="project" value="UniProtKB-SubCell"/>
</dbReference>
<keyword evidence="3" id="KW-1003">Cell membrane</keyword>
<dbReference type="EMBL" id="AQQO01000029">
    <property type="protein sequence ID" value="EON89651.1"/>
    <property type="molecule type" value="Genomic_DNA"/>
</dbReference>
<evidence type="ECO:0000256" key="1">
    <source>
        <dbReference type="ARBA" id="ARBA00004429"/>
    </source>
</evidence>
<dbReference type="SUPFAM" id="SSF161098">
    <property type="entry name" value="MetI-like"/>
    <property type="match status" value="1"/>
</dbReference>
<feature type="transmembrane region" description="Helical" evidence="8">
    <location>
        <begin position="139"/>
        <end position="166"/>
    </location>
</feature>
<evidence type="ECO:0000256" key="6">
    <source>
        <dbReference type="ARBA" id="ARBA00022989"/>
    </source>
</evidence>
<accession>R8ATK2</accession>
<evidence type="ECO:0000313" key="10">
    <source>
        <dbReference type="EMBL" id="EON89651.1"/>
    </source>
</evidence>
<dbReference type="Proteomes" id="UP000014012">
    <property type="component" value="Unassembled WGS sequence"/>
</dbReference>
<comment type="subcellular location">
    <subcellularLocation>
        <location evidence="1">Cell inner membrane</location>
        <topology evidence="1">Multi-pass membrane protein</topology>
    </subcellularLocation>
    <subcellularLocation>
        <location evidence="8">Cell membrane</location>
        <topology evidence="8">Multi-pass membrane protein</topology>
    </subcellularLocation>
</comment>
<dbReference type="STRING" id="703.SAMEA2665130_00501"/>
<evidence type="ECO:0000256" key="4">
    <source>
        <dbReference type="ARBA" id="ARBA00022519"/>
    </source>
</evidence>
<comment type="similarity">
    <text evidence="8">Belongs to the binding-protein-dependent transport system permease family.</text>
</comment>
<protein>
    <submittedName>
        <fullName evidence="10">(GlcNAc)2 ABC transporter permease</fullName>
    </submittedName>
</protein>
<sequence length="327" mass="35752">MGFFIRRLSFYLVAFMVAATINFALPRAMPGDPVTMMFASATAQVTPEKIEALKKMFGFVDAPLWEQYLTYIKSIFSGNLGVSTQFFPATVNDVLASAFGWSLFLAGTAIIVAFAIGSVMGIFAAWFRGSRYDSFASPLMMVFQAVPPVVVALLALFIFGVGLQWFPTSYAFTPGSEPEFSLAFISDVMYHAILPVGCAALIQVGGFLITMRNNMINLLNEDFITMAKAKGLSQNRVVFNYAARNAILPTVTALSMALGTAIGGQLIIEIVFNYPGLGTVLYKAILARDYQVIQGQLLLMCIFMLAFNFIADLLYVVLDPRLRKGGN</sequence>
<dbReference type="Pfam" id="PF00528">
    <property type="entry name" value="BPD_transp_1"/>
    <property type="match status" value="1"/>
</dbReference>
<dbReference type="RefSeq" id="WP_010862510.1">
    <property type="nucleotide sequence ID" value="NZ_KB944507.1"/>
</dbReference>
<dbReference type="AlphaFoldDB" id="R8ATK2"/>
<name>R8ATK2_PLESH</name>
<feature type="transmembrane region" description="Helical" evidence="8">
    <location>
        <begin position="297"/>
        <end position="318"/>
    </location>
</feature>
<evidence type="ECO:0000256" key="5">
    <source>
        <dbReference type="ARBA" id="ARBA00022692"/>
    </source>
</evidence>
<dbReference type="Gene3D" id="1.10.3720.10">
    <property type="entry name" value="MetI-like"/>
    <property type="match status" value="1"/>
</dbReference>
<keyword evidence="5 8" id="KW-0812">Transmembrane</keyword>
<dbReference type="PANTHER" id="PTHR43376:SF1">
    <property type="entry name" value="OLIGOPEPTIDE TRANSPORT SYSTEM PERMEASE PROTEIN"/>
    <property type="match status" value="1"/>
</dbReference>
<dbReference type="GO" id="GO:0055085">
    <property type="term" value="P:transmembrane transport"/>
    <property type="evidence" value="ECO:0007669"/>
    <property type="project" value="InterPro"/>
</dbReference>
<evidence type="ECO:0000256" key="3">
    <source>
        <dbReference type="ARBA" id="ARBA00022475"/>
    </source>
</evidence>
<evidence type="ECO:0000256" key="2">
    <source>
        <dbReference type="ARBA" id="ARBA00022448"/>
    </source>
</evidence>
<gene>
    <name evidence="10" type="ORF">PLESHI_04413</name>
</gene>
<feature type="transmembrane region" description="Helical" evidence="8">
    <location>
        <begin position="246"/>
        <end position="268"/>
    </location>
</feature>
<dbReference type="InterPro" id="IPR045621">
    <property type="entry name" value="BPD_transp_1_N"/>
</dbReference>
<organism evidence="10 11">
    <name type="scientific">Plesiomonas shigelloides 302-73</name>
    <dbReference type="NCBI Taxonomy" id="1315976"/>
    <lineage>
        <taxon>Bacteria</taxon>
        <taxon>Pseudomonadati</taxon>
        <taxon>Pseudomonadota</taxon>
        <taxon>Gammaproteobacteria</taxon>
        <taxon>Enterobacterales</taxon>
        <taxon>Enterobacteriaceae</taxon>
        <taxon>Plesiomonas</taxon>
    </lineage>
</organism>
<dbReference type="PANTHER" id="PTHR43376">
    <property type="entry name" value="OLIGOPEPTIDE TRANSPORT SYSTEM PERMEASE PROTEIN"/>
    <property type="match status" value="1"/>
</dbReference>
<dbReference type="OrthoDB" id="9805855at2"/>
<comment type="caution">
    <text evidence="10">The sequence shown here is derived from an EMBL/GenBank/DDBJ whole genome shotgun (WGS) entry which is preliminary data.</text>
</comment>
<dbReference type="HOGENOM" id="CLU_036879_1_0_6"/>
<dbReference type="InterPro" id="IPR000515">
    <property type="entry name" value="MetI-like"/>
</dbReference>
<keyword evidence="6 8" id="KW-1133">Transmembrane helix</keyword>
<keyword evidence="2 8" id="KW-0813">Transport</keyword>
<evidence type="ECO:0000256" key="8">
    <source>
        <dbReference type="RuleBase" id="RU363032"/>
    </source>
</evidence>
<keyword evidence="11" id="KW-1185">Reference proteome</keyword>
<feature type="transmembrane region" description="Helical" evidence="8">
    <location>
        <begin position="101"/>
        <end position="127"/>
    </location>
</feature>
<reference evidence="10 11" key="1">
    <citation type="journal article" date="2013" name="Genome Announc.">
        <title>Genome Sequence of Plesiomonas shigelloides Strain 302-73 (Serotype O1).</title>
        <authorList>
            <person name="Pique N."/>
            <person name="Aquilini E."/>
            <person name="Alioto T."/>
            <person name="Minana-Galbis D."/>
            <person name="Tomas J.M."/>
        </authorList>
    </citation>
    <scope>NUCLEOTIDE SEQUENCE [LARGE SCALE GENOMIC DNA]</scope>
    <source>
        <strain evidence="10 11">302-73</strain>
    </source>
</reference>
<dbReference type="CDD" id="cd06261">
    <property type="entry name" value="TM_PBP2"/>
    <property type="match status" value="1"/>
</dbReference>
<keyword evidence="7 8" id="KW-0472">Membrane</keyword>
<evidence type="ECO:0000259" key="9">
    <source>
        <dbReference type="PROSITE" id="PS50928"/>
    </source>
</evidence>
<keyword evidence="4" id="KW-0997">Cell inner membrane</keyword>
<dbReference type="InterPro" id="IPR035906">
    <property type="entry name" value="MetI-like_sf"/>
</dbReference>
<evidence type="ECO:0000313" key="11">
    <source>
        <dbReference type="Proteomes" id="UP000014012"/>
    </source>
</evidence>
<feature type="domain" description="ABC transmembrane type-1" evidence="9">
    <location>
        <begin position="99"/>
        <end position="311"/>
    </location>
</feature>